<dbReference type="STRING" id="342668.A0A2P2SY72"/>
<proteinExistence type="predicted"/>
<dbReference type="PANTHER" id="PTHR42695">
    <property type="entry name" value="GLUTAMINE AMIDOTRANSFERASE YLR126C-RELATED"/>
    <property type="match status" value="1"/>
</dbReference>
<dbReference type="Gene3D" id="3.40.50.880">
    <property type="match status" value="1"/>
</dbReference>
<keyword evidence="2" id="KW-1185">Reference proteome</keyword>
<name>A0A2P2SY72_9PEZI</name>
<evidence type="ECO:0000313" key="2">
    <source>
        <dbReference type="Proteomes" id="UP000091956"/>
    </source>
</evidence>
<dbReference type="EMBL" id="KV460206">
    <property type="protein sequence ID" value="OBU01822.1"/>
    <property type="molecule type" value="Genomic_DNA"/>
</dbReference>
<dbReference type="InterPro" id="IPR029062">
    <property type="entry name" value="Class_I_gatase-like"/>
</dbReference>
<protein>
    <recommendedName>
        <fullName evidence="3">Glutamine amidotransferase domain-containing protein</fullName>
    </recommendedName>
</protein>
<dbReference type="CDD" id="cd01741">
    <property type="entry name" value="GATase1_1"/>
    <property type="match status" value="1"/>
</dbReference>
<accession>A0A2P2SY72</accession>
<dbReference type="PANTHER" id="PTHR42695:SF6">
    <property type="entry name" value="GLUTAMINE AMIDOTRANSFERASE DOMAIN-CONTAINING PROTEIN"/>
    <property type="match status" value="1"/>
</dbReference>
<organism evidence="1 2">
    <name type="scientific">Pseudogymnoascus verrucosus</name>
    <dbReference type="NCBI Taxonomy" id="342668"/>
    <lineage>
        <taxon>Eukaryota</taxon>
        <taxon>Fungi</taxon>
        <taxon>Dikarya</taxon>
        <taxon>Ascomycota</taxon>
        <taxon>Pezizomycotina</taxon>
        <taxon>Leotiomycetes</taxon>
        <taxon>Thelebolales</taxon>
        <taxon>Thelebolaceae</taxon>
        <taxon>Pseudogymnoascus</taxon>
    </lineage>
</organism>
<dbReference type="SUPFAM" id="SSF52317">
    <property type="entry name" value="Class I glutamine amidotransferase-like"/>
    <property type="match status" value="1"/>
</dbReference>
<reference evidence="2" key="2">
    <citation type="journal article" date="2018" name="Nat. Commun.">
        <title>Extreme sensitivity to ultraviolet light in the fungal pathogen causing white-nose syndrome of bats.</title>
        <authorList>
            <person name="Palmer J.M."/>
            <person name="Drees K.P."/>
            <person name="Foster J.T."/>
            <person name="Lindner D.L."/>
        </authorList>
    </citation>
    <scope>NUCLEOTIDE SEQUENCE [LARGE SCALE GENOMIC DNA]</scope>
    <source>
        <strain evidence="2">UAMH 10579</strain>
    </source>
</reference>
<evidence type="ECO:0000313" key="1">
    <source>
        <dbReference type="EMBL" id="OBU01822.1"/>
    </source>
</evidence>
<dbReference type="RefSeq" id="XP_018135554.1">
    <property type="nucleotide sequence ID" value="XM_018270095.2"/>
</dbReference>
<dbReference type="Proteomes" id="UP000091956">
    <property type="component" value="Unassembled WGS sequence"/>
</dbReference>
<dbReference type="GO" id="GO:0005829">
    <property type="term" value="C:cytosol"/>
    <property type="evidence" value="ECO:0007669"/>
    <property type="project" value="TreeGrafter"/>
</dbReference>
<dbReference type="GO" id="GO:0005634">
    <property type="term" value="C:nucleus"/>
    <property type="evidence" value="ECO:0007669"/>
    <property type="project" value="TreeGrafter"/>
</dbReference>
<reference evidence="1 2" key="1">
    <citation type="submission" date="2016-03" db="EMBL/GenBank/DDBJ databases">
        <title>Comparative genomics of Pseudogymnoascus destructans, the fungus causing white-nose syndrome of bats.</title>
        <authorList>
            <person name="Palmer J.M."/>
            <person name="Drees K.P."/>
            <person name="Foster J.T."/>
            <person name="Lindner D.L."/>
        </authorList>
    </citation>
    <scope>NUCLEOTIDE SEQUENCE [LARGE SCALE GENOMIC DNA]</scope>
    <source>
        <strain evidence="1 2">UAMH 10579</strain>
    </source>
</reference>
<dbReference type="GeneID" id="28833952"/>
<dbReference type="InterPro" id="IPR044992">
    <property type="entry name" value="ChyE-like"/>
</dbReference>
<gene>
    <name evidence="1" type="ORF">VE01_00566</name>
</gene>
<dbReference type="AlphaFoldDB" id="A0A2P2SY72"/>
<evidence type="ECO:0008006" key="3">
    <source>
        <dbReference type="Google" id="ProtNLM"/>
    </source>
</evidence>
<sequence>MSCRRASLHIAVINCDTPVPHVLAARGLCSDIFASLLRRATEFYADWKTTELVFTAYDAVKGELPLQQDLEKLDGLFLSGSTASAYDPTPWVVKLASFLTNTYHNNPSVRLVGSCFGHQIICHAIFSPYSSSVGSSITLPSPSSTISLASSLSPLPSVVSQDPKGWKLGLHDISLSPQFLSHFGPVPSNPASPSQMRLRFTHADHVILPSLPSDFLSVGRSEHCALQGLYKTGRVLTFQGHPEYDEWTNIEMITSYGATIWTEEVLQEALEKLKKGEDDSLYAARVMLDFLVEEAAEQVDAAGKIEMLLDEKLPMAVAHSHKCLGMDPAKN</sequence>